<dbReference type="KEGG" id="add:HUW48_13435"/>
<gene>
    <name evidence="1" type="ORF">HUW48_13435</name>
</gene>
<sequence>MQVTKYQALSKESYFFQDYSIVTLRESDIFLIKEWRNSQLAVLRQKAPLTNTDQENYYRQAVLPIFTQSQPKIILFSFLKNNTCIGYGGLTNIDWESRRFEMSFLVDPVIYQNQEQYQVSFSAFITLMKQVAFEDLNFNRIFTETYDIRPYHIAILEQNGFQFEGRMRQHVVIDQQLVDSLLHGFLKEYHV</sequence>
<dbReference type="Proteomes" id="UP000514509">
    <property type="component" value="Chromosome"/>
</dbReference>
<dbReference type="RefSeq" id="WP_182416160.1">
    <property type="nucleotide sequence ID" value="NZ_CP055153.1"/>
</dbReference>
<organism evidence="1 2">
    <name type="scientific">Adhaeribacter radiodurans</name>
    <dbReference type="NCBI Taxonomy" id="2745197"/>
    <lineage>
        <taxon>Bacteria</taxon>
        <taxon>Pseudomonadati</taxon>
        <taxon>Bacteroidota</taxon>
        <taxon>Cytophagia</taxon>
        <taxon>Cytophagales</taxon>
        <taxon>Hymenobacteraceae</taxon>
        <taxon>Adhaeribacter</taxon>
    </lineage>
</organism>
<evidence type="ECO:0000313" key="1">
    <source>
        <dbReference type="EMBL" id="QMU28980.1"/>
    </source>
</evidence>
<dbReference type="GO" id="GO:0016740">
    <property type="term" value="F:transferase activity"/>
    <property type="evidence" value="ECO:0007669"/>
    <property type="project" value="UniProtKB-KW"/>
</dbReference>
<accession>A0A7L7L832</accession>
<reference evidence="1 2" key="2">
    <citation type="submission" date="2020-08" db="EMBL/GenBank/DDBJ databases">
        <title>Adhaeribacter dokdonensis sp. nov., isolated from the rhizosphere of Elymus tsukushiensis, a plant native to the Dokdo Islands, Republic of Korea.</title>
        <authorList>
            <person name="Ghim S.Y."/>
        </authorList>
    </citation>
    <scope>NUCLEOTIDE SEQUENCE [LARGE SCALE GENOMIC DNA]</scope>
    <source>
        <strain evidence="1 2">KUDC8001</strain>
    </source>
</reference>
<evidence type="ECO:0000313" key="2">
    <source>
        <dbReference type="Proteomes" id="UP000514509"/>
    </source>
</evidence>
<keyword evidence="1" id="KW-0808">Transferase</keyword>
<keyword evidence="2" id="KW-1185">Reference proteome</keyword>
<dbReference type="EMBL" id="CP055153">
    <property type="protein sequence ID" value="QMU28980.1"/>
    <property type="molecule type" value="Genomic_DNA"/>
</dbReference>
<name>A0A7L7L832_9BACT</name>
<dbReference type="AlphaFoldDB" id="A0A7L7L832"/>
<dbReference type="Pfam" id="PF13420">
    <property type="entry name" value="Acetyltransf_4"/>
    <property type="match status" value="1"/>
</dbReference>
<dbReference type="InterPro" id="IPR016181">
    <property type="entry name" value="Acyl_CoA_acyltransferase"/>
</dbReference>
<proteinExistence type="predicted"/>
<dbReference type="SUPFAM" id="SSF55729">
    <property type="entry name" value="Acyl-CoA N-acyltransferases (Nat)"/>
    <property type="match status" value="1"/>
</dbReference>
<protein>
    <submittedName>
        <fullName evidence="1">GNAT family N-acetyltransferase</fullName>
    </submittedName>
</protein>
<dbReference type="Gene3D" id="3.40.630.30">
    <property type="match status" value="1"/>
</dbReference>
<reference evidence="1 2" key="1">
    <citation type="submission" date="2020-06" db="EMBL/GenBank/DDBJ databases">
        <authorList>
            <person name="Hwang Y.J."/>
        </authorList>
    </citation>
    <scope>NUCLEOTIDE SEQUENCE [LARGE SCALE GENOMIC DNA]</scope>
    <source>
        <strain evidence="1 2">KUDC8001</strain>
    </source>
</reference>